<name>A0A4S8L793_DENBC</name>
<sequence>MVIQRRINIPACVYILSRLASASYVWMLLLYYTRNYSHSGLSCRMTLLAQSCFSSLPTLILFFSSCVSVRYSMISQESRESLQPFGVPLFCPQEPILFLLSLRNPQIH</sequence>
<evidence type="ECO:0000313" key="3">
    <source>
        <dbReference type="Proteomes" id="UP000297245"/>
    </source>
</evidence>
<keyword evidence="1" id="KW-1133">Transmembrane helix</keyword>
<evidence type="ECO:0000313" key="2">
    <source>
        <dbReference type="EMBL" id="THU84371.1"/>
    </source>
</evidence>
<accession>A0A4S8L793</accession>
<feature type="transmembrane region" description="Helical" evidence="1">
    <location>
        <begin position="12"/>
        <end position="32"/>
    </location>
</feature>
<protein>
    <submittedName>
        <fullName evidence="2">Uncharacterized protein</fullName>
    </submittedName>
</protein>
<evidence type="ECO:0000256" key="1">
    <source>
        <dbReference type="SAM" id="Phobius"/>
    </source>
</evidence>
<gene>
    <name evidence="2" type="ORF">K435DRAFT_405080</name>
</gene>
<keyword evidence="1" id="KW-0472">Membrane</keyword>
<feature type="transmembrane region" description="Helical" evidence="1">
    <location>
        <begin position="47"/>
        <end position="69"/>
    </location>
</feature>
<organism evidence="2 3">
    <name type="scientific">Dendrothele bispora (strain CBS 962.96)</name>
    <dbReference type="NCBI Taxonomy" id="1314807"/>
    <lineage>
        <taxon>Eukaryota</taxon>
        <taxon>Fungi</taxon>
        <taxon>Dikarya</taxon>
        <taxon>Basidiomycota</taxon>
        <taxon>Agaricomycotina</taxon>
        <taxon>Agaricomycetes</taxon>
        <taxon>Agaricomycetidae</taxon>
        <taxon>Agaricales</taxon>
        <taxon>Agaricales incertae sedis</taxon>
        <taxon>Dendrothele</taxon>
    </lineage>
</organism>
<proteinExistence type="predicted"/>
<keyword evidence="3" id="KW-1185">Reference proteome</keyword>
<dbReference type="AlphaFoldDB" id="A0A4S8L793"/>
<dbReference type="EMBL" id="ML179603">
    <property type="protein sequence ID" value="THU84371.1"/>
    <property type="molecule type" value="Genomic_DNA"/>
</dbReference>
<reference evidence="2 3" key="1">
    <citation type="journal article" date="2019" name="Nat. Ecol. Evol.">
        <title>Megaphylogeny resolves global patterns of mushroom evolution.</title>
        <authorList>
            <person name="Varga T."/>
            <person name="Krizsan K."/>
            <person name="Foldi C."/>
            <person name="Dima B."/>
            <person name="Sanchez-Garcia M."/>
            <person name="Sanchez-Ramirez S."/>
            <person name="Szollosi G.J."/>
            <person name="Szarkandi J.G."/>
            <person name="Papp V."/>
            <person name="Albert L."/>
            <person name="Andreopoulos W."/>
            <person name="Angelini C."/>
            <person name="Antonin V."/>
            <person name="Barry K.W."/>
            <person name="Bougher N.L."/>
            <person name="Buchanan P."/>
            <person name="Buyck B."/>
            <person name="Bense V."/>
            <person name="Catcheside P."/>
            <person name="Chovatia M."/>
            <person name="Cooper J."/>
            <person name="Damon W."/>
            <person name="Desjardin D."/>
            <person name="Finy P."/>
            <person name="Geml J."/>
            <person name="Haridas S."/>
            <person name="Hughes K."/>
            <person name="Justo A."/>
            <person name="Karasinski D."/>
            <person name="Kautmanova I."/>
            <person name="Kiss B."/>
            <person name="Kocsube S."/>
            <person name="Kotiranta H."/>
            <person name="LaButti K.M."/>
            <person name="Lechner B.E."/>
            <person name="Liimatainen K."/>
            <person name="Lipzen A."/>
            <person name="Lukacs Z."/>
            <person name="Mihaltcheva S."/>
            <person name="Morgado L.N."/>
            <person name="Niskanen T."/>
            <person name="Noordeloos M.E."/>
            <person name="Ohm R.A."/>
            <person name="Ortiz-Santana B."/>
            <person name="Ovrebo C."/>
            <person name="Racz N."/>
            <person name="Riley R."/>
            <person name="Savchenko A."/>
            <person name="Shiryaev A."/>
            <person name="Soop K."/>
            <person name="Spirin V."/>
            <person name="Szebenyi C."/>
            <person name="Tomsovsky M."/>
            <person name="Tulloss R.E."/>
            <person name="Uehling J."/>
            <person name="Grigoriev I.V."/>
            <person name="Vagvolgyi C."/>
            <person name="Papp T."/>
            <person name="Martin F.M."/>
            <person name="Miettinen O."/>
            <person name="Hibbett D.S."/>
            <person name="Nagy L.G."/>
        </authorList>
    </citation>
    <scope>NUCLEOTIDE SEQUENCE [LARGE SCALE GENOMIC DNA]</scope>
    <source>
        <strain evidence="2 3">CBS 962.96</strain>
    </source>
</reference>
<dbReference type="Proteomes" id="UP000297245">
    <property type="component" value="Unassembled WGS sequence"/>
</dbReference>
<keyword evidence="1" id="KW-0812">Transmembrane</keyword>